<name>A0A9K3K5B2_9STRA</name>
<protein>
    <submittedName>
        <fullName evidence="2">Uncharacterized protein</fullName>
    </submittedName>
</protein>
<evidence type="ECO:0000256" key="1">
    <source>
        <dbReference type="SAM" id="MobiDB-lite"/>
    </source>
</evidence>
<proteinExistence type="predicted"/>
<reference evidence="2" key="1">
    <citation type="journal article" date="2021" name="Sci. Rep.">
        <title>Diploid genomic architecture of Nitzschia inconspicua, an elite biomass production diatom.</title>
        <authorList>
            <person name="Oliver A."/>
            <person name="Podell S."/>
            <person name="Pinowska A."/>
            <person name="Traller J.C."/>
            <person name="Smith S.R."/>
            <person name="McClure R."/>
            <person name="Beliaev A."/>
            <person name="Bohutskyi P."/>
            <person name="Hill E.A."/>
            <person name="Rabines A."/>
            <person name="Zheng H."/>
            <person name="Allen L.Z."/>
            <person name="Kuo A."/>
            <person name="Grigoriev I.V."/>
            <person name="Allen A.E."/>
            <person name="Hazlebeck D."/>
            <person name="Allen E.E."/>
        </authorList>
    </citation>
    <scope>NUCLEOTIDE SEQUENCE</scope>
    <source>
        <strain evidence="2">Hildebrandi</strain>
    </source>
</reference>
<feature type="compositionally biased region" description="Basic and acidic residues" evidence="1">
    <location>
        <begin position="124"/>
        <end position="139"/>
    </location>
</feature>
<gene>
    <name evidence="2" type="ORF">IV203_006709</name>
    <name evidence="3" type="ORF">IV203_036305</name>
</gene>
<dbReference type="Proteomes" id="UP000693970">
    <property type="component" value="Unassembled WGS sequence"/>
</dbReference>
<reference evidence="2" key="2">
    <citation type="submission" date="2021-04" db="EMBL/GenBank/DDBJ databases">
        <authorList>
            <person name="Podell S."/>
        </authorList>
    </citation>
    <scope>NUCLEOTIDE SEQUENCE</scope>
    <source>
        <strain evidence="2">Hildebrandi</strain>
    </source>
</reference>
<feature type="region of interest" description="Disordered" evidence="1">
    <location>
        <begin position="108"/>
        <end position="139"/>
    </location>
</feature>
<evidence type="ECO:0000313" key="2">
    <source>
        <dbReference type="EMBL" id="KAG7337237.1"/>
    </source>
</evidence>
<accession>A0A9K3K5B2</accession>
<evidence type="ECO:0000313" key="3">
    <source>
        <dbReference type="EMBL" id="KAG7361205.1"/>
    </source>
</evidence>
<dbReference type="EMBL" id="JAGRRH010000090">
    <property type="protein sequence ID" value="KAG7337237.1"/>
    <property type="molecule type" value="Genomic_DNA"/>
</dbReference>
<comment type="caution">
    <text evidence="2">The sequence shown here is derived from an EMBL/GenBank/DDBJ whole genome shotgun (WGS) entry which is preliminary data.</text>
</comment>
<keyword evidence="4" id="KW-1185">Reference proteome</keyword>
<sequence length="658" mass="74767">MEKYHTTSNPNADSSSSPVKRVAILKKKGKGLYLRLLENGKVVKNEYISSENKAIDSGLELIDEDGFALENAEYAAAVKGCFFRLQDSRGNHDDYVLENETPFDISEPEAKRPRIVLTGSPDSSKFHSPAETELPKPDEGEWDFLEPEKWLDTTREQLVDHAKRKDKNSNRCSPIALIRCSRGGKTRSMFELARKVREKDESYSIVFVTFNTDTPLHSKDEQRDPVEELCIRIAYAAFKEKKSTPTDFRRFYANYTVGREWVEAWLQEAKCILFVDEINLLQDRIDGILADFLKVSFVLPAGRGFVFSSHRATVRRELAEFMFSASNREVILRPLPLIPSLKQARDHFKTPDLSPQEVLYLGLIPGLIVEELAGRPPRQRRADLVTVFIDSLAAKPPAESIKEVLLLLGSLLTGMIFEPLQELMTADVNEKGNMVLRWIPFHMAEAISELRIKGGYFLPKWLGKCLKKIVWLFVQFRTAKWESGEAWEALFIIVLIVRCITGEFDDVVVPLHFDDNVEVKFNQPFSGVDFSTKSPTEFIKGIPKDGEKEGISIYYPDHARYEELDVILACWDSNGTRSLYGYQLKEGSAIPKAFANTNMFQGSYLVRGLPTSTISVRHWRAVTAEELDVFFGESAKHWSAKSWKRLKEGITLSGVPKS</sequence>
<evidence type="ECO:0000313" key="4">
    <source>
        <dbReference type="Proteomes" id="UP000693970"/>
    </source>
</evidence>
<dbReference type="EMBL" id="JAGRRH010000013">
    <property type="protein sequence ID" value="KAG7361205.1"/>
    <property type="molecule type" value="Genomic_DNA"/>
</dbReference>
<dbReference type="AlphaFoldDB" id="A0A9K3K5B2"/>
<organism evidence="2 4">
    <name type="scientific">Nitzschia inconspicua</name>
    <dbReference type="NCBI Taxonomy" id="303405"/>
    <lineage>
        <taxon>Eukaryota</taxon>
        <taxon>Sar</taxon>
        <taxon>Stramenopiles</taxon>
        <taxon>Ochrophyta</taxon>
        <taxon>Bacillariophyta</taxon>
        <taxon>Bacillariophyceae</taxon>
        <taxon>Bacillariophycidae</taxon>
        <taxon>Bacillariales</taxon>
        <taxon>Bacillariaceae</taxon>
        <taxon>Nitzschia</taxon>
    </lineage>
</organism>
<dbReference type="OrthoDB" id="430279at2759"/>